<name>A0A1I3HIP9_9ACTN</name>
<proteinExistence type="predicted"/>
<dbReference type="AlphaFoldDB" id="A0A1I3HIP9"/>
<gene>
    <name evidence="1" type="ORF">SAMN05216561_107201</name>
</gene>
<dbReference type="EMBL" id="FOQG01000007">
    <property type="protein sequence ID" value="SFI35562.1"/>
    <property type="molecule type" value="Genomic_DNA"/>
</dbReference>
<reference evidence="1 2" key="1">
    <citation type="submission" date="2016-10" db="EMBL/GenBank/DDBJ databases">
        <authorList>
            <person name="de Groot N.N."/>
        </authorList>
    </citation>
    <scope>NUCLEOTIDE SEQUENCE [LARGE SCALE GENOMIC DNA]</scope>
    <source>
        <strain evidence="1 2">CGMCC 1.11156</strain>
    </source>
</reference>
<keyword evidence="2" id="KW-1185">Reference proteome</keyword>
<evidence type="ECO:0000313" key="2">
    <source>
        <dbReference type="Proteomes" id="UP000198649"/>
    </source>
</evidence>
<dbReference type="Proteomes" id="UP000198649">
    <property type="component" value="Unassembled WGS sequence"/>
</dbReference>
<evidence type="ECO:0008006" key="3">
    <source>
        <dbReference type="Google" id="ProtNLM"/>
    </source>
</evidence>
<protein>
    <recommendedName>
        <fullName evidence="3">DUF3052 domain-containing protein</fullName>
    </recommendedName>
</protein>
<dbReference type="RefSeq" id="WP_218031347.1">
    <property type="nucleotide sequence ID" value="NZ_BKAF01000033.1"/>
</dbReference>
<dbReference type="STRING" id="1005945.SAMN05216561_107201"/>
<organism evidence="1 2">
    <name type="scientific">Nocardioides psychrotolerans</name>
    <dbReference type="NCBI Taxonomy" id="1005945"/>
    <lineage>
        <taxon>Bacteria</taxon>
        <taxon>Bacillati</taxon>
        <taxon>Actinomycetota</taxon>
        <taxon>Actinomycetes</taxon>
        <taxon>Propionibacteriales</taxon>
        <taxon>Nocardioidaceae</taxon>
        <taxon>Nocardioides</taxon>
    </lineage>
</organism>
<evidence type="ECO:0000313" key="1">
    <source>
        <dbReference type="EMBL" id="SFI35562.1"/>
    </source>
</evidence>
<accession>A0A1I3HIP9</accession>
<sequence>MTSRTVAMKMGIKPAWRTHVVGAPDGVLETLGLPPLEMVPELTGDFDYLHLFVTAQAAMRVEFPRLVPHLASQGKLWLSWPKARKLGSDLNVPKVIEIGYDCGLVESTCLRIDETWTALRFTHPKIGKVYENSYGTLPTQRA</sequence>